<dbReference type="EnsemblPlants" id="TuG1812G0100002008.01.T01">
    <property type="protein sequence ID" value="TuG1812G0100002008.01.T01.cds271703"/>
    <property type="gene ID" value="TuG1812G0100002008.01"/>
</dbReference>
<proteinExistence type="predicted"/>
<sequence length="110" mass="11994">MGSGVHGAVSCSPPCTSSGHLPHARHRATPVLGLSTAVQLPSSSTGCRFAASWPYGRHRSCVTCCRFSQRPSPANFIELPHDHGSKKIWKFKKYWLGSMHIVLPLLCLVL</sequence>
<dbReference type="AlphaFoldDB" id="A0A8R7JYG0"/>
<accession>A0A8R7JYG0</accession>
<reference evidence="3" key="1">
    <citation type="journal article" date="2013" name="Nature">
        <title>Draft genome of the wheat A-genome progenitor Triticum urartu.</title>
        <authorList>
            <person name="Ling H.Q."/>
            <person name="Zhao S."/>
            <person name="Liu D."/>
            <person name="Wang J."/>
            <person name="Sun H."/>
            <person name="Zhang C."/>
            <person name="Fan H."/>
            <person name="Li D."/>
            <person name="Dong L."/>
            <person name="Tao Y."/>
            <person name="Gao C."/>
            <person name="Wu H."/>
            <person name="Li Y."/>
            <person name="Cui Y."/>
            <person name="Guo X."/>
            <person name="Zheng S."/>
            <person name="Wang B."/>
            <person name="Yu K."/>
            <person name="Liang Q."/>
            <person name="Yang W."/>
            <person name="Lou X."/>
            <person name="Chen J."/>
            <person name="Feng M."/>
            <person name="Jian J."/>
            <person name="Zhang X."/>
            <person name="Luo G."/>
            <person name="Jiang Y."/>
            <person name="Liu J."/>
            <person name="Wang Z."/>
            <person name="Sha Y."/>
            <person name="Zhang B."/>
            <person name="Wu H."/>
            <person name="Tang D."/>
            <person name="Shen Q."/>
            <person name="Xue P."/>
            <person name="Zou S."/>
            <person name="Wang X."/>
            <person name="Liu X."/>
            <person name="Wang F."/>
            <person name="Yang Y."/>
            <person name="An X."/>
            <person name="Dong Z."/>
            <person name="Zhang K."/>
            <person name="Zhang X."/>
            <person name="Luo M.C."/>
            <person name="Dvorak J."/>
            <person name="Tong Y."/>
            <person name="Wang J."/>
            <person name="Yang H."/>
            <person name="Li Z."/>
            <person name="Wang D."/>
            <person name="Zhang A."/>
            <person name="Wang J."/>
        </authorList>
    </citation>
    <scope>NUCLEOTIDE SEQUENCE</scope>
    <source>
        <strain evidence="3">cv. G1812</strain>
    </source>
</reference>
<dbReference type="Gramene" id="TuG1812G0100002008.01.T01">
    <property type="protein sequence ID" value="TuG1812G0100002008.01.T01.cds271703"/>
    <property type="gene ID" value="TuG1812G0100002008.01"/>
</dbReference>
<name>A0A8R7JYG0_TRIUA</name>
<feature type="region of interest" description="Disordered" evidence="1">
    <location>
        <begin position="1"/>
        <end position="22"/>
    </location>
</feature>
<dbReference type="Proteomes" id="UP000015106">
    <property type="component" value="Chromosome 1"/>
</dbReference>
<evidence type="ECO:0000256" key="1">
    <source>
        <dbReference type="SAM" id="MobiDB-lite"/>
    </source>
</evidence>
<organism evidence="2 3">
    <name type="scientific">Triticum urartu</name>
    <name type="common">Red wild einkorn</name>
    <name type="synonym">Crithodium urartu</name>
    <dbReference type="NCBI Taxonomy" id="4572"/>
    <lineage>
        <taxon>Eukaryota</taxon>
        <taxon>Viridiplantae</taxon>
        <taxon>Streptophyta</taxon>
        <taxon>Embryophyta</taxon>
        <taxon>Tracheophyta</taxon>
        <taxon>Spermatophyta</taxon>
        <taxon>Magnoliopsida</taxon>
        <taxon>Liliopsida</taxon>
        <taxon>Poales</taxon>
        <taxon>Poaceae</taxon>
        <taxon>BOP clade</taxon>
        <taxon>Pooideae</taxon>
        <taxon>Triticodae</taxon>
        <taxon>Triticeae</taxon>
        <taxon>Triticinae</taxon>
        <taxon>Triticum</taxon>
    </lineage>
</organism>
<keyword evidence="3" id="KW-1185">Reference proteome</keyword>
<protein>
    <submittedName>
        <fullName evidence="2">Uncharacterized protein</fullName>
    </submittedName>
</protein>
<evidence type="ECO:0000313" key="2">
    <source>
        <dbReference type="EnsemblPlants" id="TuG1812G0100002008.01.T01.cds271703"/>
    </source>
</evidence>
<reference evidence="2" key="3">
    <citation type="submission" date="2022-06" db="UniProtKB">
        <authorList>
            <consortium name="EnsemblPlants"/>
        </authorList>
    </citation>
    <scope>IDENTIFICATION</scope>
</reference>
<reference evidence="2" key="2">
    <citation type="submission" date="2018-03" db="EMBL/GenBank/DDBJ databases">
        <title>The Triticum urartu genome reveals the dynamic nature of wheat genome evolution.</title>
        <authorList>
            <person name="Ling H."/>
            <person name="Ma B."/>
            <person name="Shi X."/>
            <person name="Liu H."/>
            <person name="Dong L."/>
            <person name="Sun H."/>
            <person name="Cao Y."/>
            <person name="Gao Q."/>
            <person name="Zheng S."/>
            <person name="Li Y."/>
            <person name="Yu Y."/>
            <person name="Du H."/>
            <person name="Qi M."/>
            <person name="Li Y."/>
            <person name="Yu H."/>
            <person name="Cui Y."/>
            <person name="Wang N."/>
            <person name="Chen C."/>
            <person name="Wu H."/>
            <person name="Zhao Y."/>
            <person name="Zhang J."/>
            <person name="Li Y."/>
            <person name="Zhou W."/>
            <person name="Zhang B."/>
            <person name="Hu W."/>
            <person name="Eijk M."/>
            <person name="Tang J."/>
            <person name="Witsenboer H."/>
            <person name="Zhao S."/>
            <person name="Li Z."/>
            <person name="Zhang A."/>
            <person name="Wang D."/>
            <person name="Liang C."/>
        </authorList>
    </citation>
    <scope>NUCLEOTIDE SEQUENCE [LARGE SCALE GENOMIC DNA]</scope>
    <source>
        <strain evidence="2">cv. G1812</strain>
    </source>
</reference>
<evidence type="ECO:0000313" key="3">
    <source>
        <dbReference type="Proteomes" id="UP000015106"/>
    </source>
</evidence>